<name>A0A9Q5CWH4_CLOBE</name>
<protein>
    <submittedName>
        <fullName evidence="2">Capsular polysaccharide biosynthesis protein</fullName>
    </submittedName>
</protein>
<dbReference type="EMBL" id="JABSXK010000001">
    <property type="protein sequence ID" value="NRV11689.1"/>
    <property type="molecule type" value="Genomic_DNA"/>
</dbReference>
<reference evidence="2" key="1">
    <citation type="submission" date="2020-05" db="EMBL/GenBank/DDBJ databases">
        <title>Genomic insights into acetone-butanol-ethanol (ABE) fermentation by sequencing solventogenic clostridia strains.</title>
        <authorList>
            <person name="Brown S."/>
        </authorList>
    </citation>
    <scope>NUCLEOTIDE SEQUENCE</scope>
    <source>
        <strain evidence="2">DJ126</strain>
    </source>
</reference>
<organism evidence="2 3">
    <name type="scientific">Clostridium beijerinckii</name>
    <name type="common">Clostridium MP</name>
    <dbReference type="NCBI Taxonomy" id="1520"/>
    <lineage>
        <taxon>Bacteria</taxon>
        <taxon>Bacillati</taxon>
        <taxon>Bacillota</taxon>
        <taxon>Clostridia</taxon>
        <taxon>Eubacteriales</taxon>
        <taxon>Clostridiaceae</taxon>
        <taxon>Clostridium</taxon>
    </lineage>
</organism>
<sequence>MYVKKFLNNITCKEYCNAHNYKYSVIKEEHSQKIYLPNYSDIPKAINSIDSKFPEIYVSELCNVNIIGGNYIIFDDDNFCIYELAFSDKENKYDLKTNNVINLNDNIFLAGYTESNEVIEEGILLTSCASSNYSHFQIEVASKLLLVNEIEEYNNIPILVDAACFLIPQLKQELDMLNREGRKIIPLTYGYEYKVKKLIYISNLAIYPLNLKPGFLVKYDDIIIDDLAVKPINKNLSIKSALHRKLYISRRKSLIPRLENQDAVENVFKSFGYEIIFPQDMSFQDELKIFSEAEFIAGASGAGLTNIMFANENAKVIFIQPKTIQSPWYSTMAGILKLKYYFLDGYLSGHSNQPYYQGTFMLNEEYLNNFLSNI</sequence>
<accession>A0A9Q5CWH4</accession>
<dbReference type="InterPro" id="IPR049625">
    <property type="entry name" value="Glyco_transf_61_cat"/>
</dbReference>
<evidence type="ECO:0000313" key="3">
    <source>
        <dbReference type="Proteomes" id="UP000821656"/>
    </source>
</evidence>
<comment type="caution">
    <text evidence="2">The sequence shown here is derived from an EMBL/GenBank/DDBJ whole genome shotgun (WGS) entry which is preliminary data.</text>
</comment>
<dbReference type="GO" id="GO:0016757">
    <property type="term" value="F:glycosyltransferase activity"/>
    <property type="evidence" value="ECO:0007669"/>
    <property type="project" value="InterPro"/>
</dbReference>
<dbReference type="Pfam" id="PF04577">
    <property type="entry name" value="Glyco_transf_61"/>
    <property type="match status" value="1"/>
</dbReference>
<evidence type="ECO:0000313" key="2">
    <source>
        <dbReference type="EMBL" id="NRV11689.1"/>
    </source>
</evidence>
<evidence type="ECO:0000259" key="1">
    <source>
        <dbReference type="Pfam" id="PF04577"/>
    </source>
</evidence>
<dbReference type="AlphaFoldDB" id="A0A9Q5CWH4"/>
<feature type="domain" description="Glycosyltransferase 61 catalytic" evidence="1">
    <location>
        <begin position="133"/>
        <end position="317"/>
    </location>
</feature>
<dbReference type="Proteomes" id="UP000821656">
    <property type="component" value="Unassembled WGS sequence"/>
</dbReference>
<dbReference type="RefSeq" id="WP_077306892.1">
    <property type="nucleotide sequence ID" value="NZ_CP016090.1"/>
</dbReference>
<proteinExistence type="predicted"/>
<gene>
    <name evidence="2" type="ORF">DFH45_004652</name>
</gene>